<dbReference type="Gene3D" id="6.10.250.3180">
    <property type="match status" value="1"/>
</dbReference>
<comment type="caution">
    <text evidence="3">The sequence shown here is derived from an EMBL/GenBank/DDBJ whole genome shotgun (WGS) entry which is preliminary data.</text>
</comment>
<dbReference type="Proteomes" id="UP000254866">
    <property type="component" value="Unassembled WGS sequence"/>
</dbReference>
<keyword evidence="1" id="KW-0175">Coiled coil</keyword>
<name>A0A370T8Y4_9HELO</name>
<dbReference type="InterPro" id="IPR010684">
    <property type="entry name" value="RNA_pol_II_trans_fac_SIII_A"/>
</dbReference>
<dbReference type="GO" id="GO:0006368">
    <property type="term" value="P:transcription elongation by RNA polymerase II"/>
    <property type="evidence" value="ECO:0007669"/>
    <property type="project" value="InterPro"/>
</dbReference>
<evidence type="ECO:0000256" key="1">
    <source>
        <dbReference type="SAM" id="Coils"/>
    </source>
</evidence>
<feature type="compositionally biased region" description="Basic and acidic residues" evidence="2">
    <location>
        <begin position="271"/>
        <end position="285"/>
    </location>
</feature>
<protein>
    <recommendedName>
        <fullName evidence="5">RNA polymerase II transcription factor SIII subunit A</fullName>
    </recommendedName>
</protein>
<dbReference type="OrthoDB" id="21513at2759"/>
<dbReference type="EMBL" id="NPIC01000017">
    <property type="protein sequence ID" value="RDL29941.1"/>
    <property type="molecule type" value="Genomic_DNA"/>
</dbReference>
<feature type="region of interest" description="Disordered" evidence="2">
    <location>
        <begin position="244"/>
        <end position="405"/>
    </location>
</feature>
<dbReference type="PANTHER" id="PTHR15141">
    <property type="entry name" value="TRANSCRIPTION ELONGATION FACTOR B POLYPEPTIDE 3"/>
    <property type="match status" value="1"/>
</dbReference>
<evidence type="ECO:0008006" key="5">
    <source>
        <dbReference type="Google" id="ProtNLM"/>
    </source>
</evidence>
<feature type="compositionally biased region" description="Acidic residues" evidence="2">
    <location>
        <begin position="293"/>
        <end position="303"/>
    </location>
</feature>
<dbReference type="GeneID" id="43603417"/>
<dbReference type="STRING" id="2656787.A0A370T8Y4"/>
<dbReference type="InterPro" id="IPR051870">
    <property type="entry name" value="Elongin-A_domain"/>
</dbReference>
<keyword evidence="4" id="KW-1185">Reference proteome</keyword>
<accession>A0A370T8Y4</accession>
<sequence length="405" mass="44928">MPGAPSLVHSSTKACIKNIRSLTDVGDLEYWKIRSILQRVQSAEQLHQLEINSPQLKGEDAELWRAFIARDIPKWRDKNYTPKNPLKWYEVYCKYKKEQRIELARDQEKLEKAMMEVRREKETHVTKVVDLRMVPKVPKDPRMMANNGGVPLGRSKGFAKPAATSLTWGGGSKTKVSNPQNVLTKARREAKELSQRSKLSTPTHQLMGSRNQVRKAPAGMVNEYRKAAEPPVRILSRRKNIVGTFDDAQSGPSLEERENRLRALTMGSAGSKRDASGAVKGDHVQKITMVGSSDEDTDDEDKDDLFGEKPQPRQSPAAARRPARPAIVASSPSQLGQPRVSQSAPPPTVTPSTSMANKSRPSTLASSPPVRSGTGSPAPKPMMPRRKAPVDIFNRGPTTKRPRLK</sequence>
<dbReference type="PANTHER" id="PTHR15141:SF76">
    <property type="entry name" value="TRANSCRIPTION ELONGATION FACTOR B POLYPEPTIDE 3"/>
    <property type="match status" value="1"/>
</dbReference>
<feature type="coiled-coil region" evidence="1">
    <location>
        <begin position="96"/>
        <end position="123"/>
    </location>
</feature>
<evidence type="ECO:0000256" key="2">
    <source>
        <dbReference type="SAM" id="MobiDB-lite"/>
    </source>
</evidence>
<reference evidence="3 4" key="1">
    <citation type="journal article" date="2018" name="IMA Fungus">
        <title>IMA Genome-F 9: Draft genome sequence of Annulohypoxylon stygium, Aspergillus mulundensis, Berkeleyomyces basicola (syn. Thielaviopsis basicola), Ceratocystis smalleyi, two Cercospora beticola strains, Coleophoma cylindrospora, Fusarium fracticaudum, Phialophora cf. hyalina, and Morchella septimelata.</title>
        <authorList>
            <person name="Wingfield B.D."/>
            <person name="Bills G.F."/>
            <person name="Dong Y."/>
            <person name="Huang W."/>
            <person name="Nel W.J."/>
            <person name="Swalarsk-Parry B.S."/>
            <person name="Vaghefi N."/>
            <person name="Wilken P.M."/>
            <person name="An Z."/>
            <person name="de Beer Z.W."/>
            <person name="De Vos L."/>
            <person name="Chen L."/>
            <person name="Duong T.A."/>
            <person name="Gao Y."/>
            <person name="Hammerbacher A."/>
            <person name="Kikkert J.R."/>
            <person name="Li Y."/>
            <person name="Li H."/>
            <person name="Li K."/>
            <person name="Li Q."/>
            <person name="Liu X."/>
            <person name="Ma X."/>
            <person name="Naidoo K."/>
            <person name="Pethybridge S.J."/>
            <person name="Sun J."/>
            <person name="Steenkamp E.T."/>
            <person name="van der Nest M.A."/>
            <person name="van Wyk S."/>
            <person name="Wingfield M.J."/>
            <person name="Xiong C."/>
            <person name="Yue Q."/>
            <person name="Zhang X."/>
        </authorList>
    </citation>
    <scope>NUCLEOTIDE SEQUENCE [LARGE SCALE GENOMIC DNA]</scope>
    <source>
        <strain evidence="3 4">BP 5553</strain>
    </source>
</reference>
<organism evidence="3 4">
    <name type="scientific">Venustampulla echinocandica</name>
    <dbReference type="NCBI Taxonomy" id="2656787"/>
    <lineage>
        <taxon>Eukaryota</taxon>
        <taxon>Fungi</taxon>
        <taxon>Dikarya</taxon>
        <taxon>Ascomycota</taxon>
        <taxon>Pezizomycotina</taxon>
        <taxon>Leotiomycetes</taxon>
        <taxon>Helotiales</taxon>
        <taxon>Pleuroascaceae</taxon>
        <taxon>Venustampulla</taxon>
    </lineage>
</organism>
<evidence type="ECO:0000313" key="4">
    <source>
        <dbReference type="Proteomes" id="UP000254866"/>
    </source>
</evidence>
<dbReference type="AlphaFoldDB" id="A0A370T8Y4"/>
<feature type="compositionally biased region" description="Low complexity" evidence="2">
    <location>
        <begin position="312"/>
        <end position="333"/>
    </location>
</feature>
<proteinExistence type="predicted"/>
<dbReference type="GO" id="GO:0070449">
    <property type="term" value="C:elongin complex"/>
    <property type="evidence" value="ECO:0007669"/>
    <property type="project" value="InterPro"/>
</dbReference>
<gene>
    <name evidence="3" type="ORF">BP5553_10568</name>
</gene>
<feature type="compositionally biased region" description="Polar residues" evidence="2">
    <location>
        <begin position="355"/>
        <end position="366"/>
    </location>
</feature>
<dbReference type="RefSeq" id="XP_031864631.1">
    <property type="nucleotide sequence ID" value="XM_032019191.1"/>
</dbReference>
<dbReference type="Pfam" id="PF06881">
    <property type="entry name" value="Elongin_A"/>
    <property type="match status" value="1"/>
</dbReference>
<evidence type="ECO:0000313" key="3">
    <source>
        <dbReference type="EMBL" id="RDL29941.1"/>
    </source>
</evidence>